<protein>
    <submittedName>
        <fullName evidence="2">Lipoprotein</fullName>
    </submittedName>
</protein>
<evidence type="ECO:0000313" key="2">
    <source>
        <dbReference type="EMBL" id="CYV02658.1"/>
    </source>
</evidence>
<feature type="signal peptide" evidence="1">
    <location>
        <begin position="1"/>
        <end position="21"/>
    </location>
</feature>
<reference evidence="2 3" key="1">
    <citation type="submission" date="2016-02" db="EMBL/GenBank/DDBJ databases">
        <authorList>
            <consortium name="Pathogen Informatics"/>
        </authorList>
    </citation>
    <scope>NUCLEOTIDE SEQUENCE [LARGE SCALE GENOMIC DNA]</scope>
    <source>
        <strain evidence="2 3">LSS31</strain>
    </source>
</reference>
<dbReference type="RefSeq" id="WP_044669833.1">
    <property type="nucleotide sequence ID" value="NZ_CEDJ01000010.1"/>
</dbReference>
<gene>
    <name evidence="2" type="ORF">ERS132393_01941</name>
</gene>
<dbReference type="Proteomes" id="UP000072530">
    <property type="component" value="Unassembled WGS sequence"/>
</dbReference>
<sequence length="156" mass="17660">MKKYISLIALCTMIPCLSACHSVTSEVNKEMQNELTAASIETEKALKTDERLAKIENFQQIVEITTSKGEFSLESPFSGKIYLMATKENLEKLSKEEFTLNEKSFSTIDAGSSSDFNIRYKHQTYFTIQSLSVQDLEDFEYTKSSSTSAILVFYPD</sequence>
<evidence type="ECO:0000256" key="1">
    <source>
        <dbReference type="SAM" id="SignalP"/>
    </source>
</evidence>
<accession>A0A0Z8CHD3</accession>
<keyword evidence="1" id="KW-0732">Signal</keyword>
<name>A0A0Z8CHD3_STRSU</name>
<keyword evidence="2" id="KW-0449">Lipoprotein</keyword>
<dbReference type="AlphaFoldDB" id="A0A0Z8CHD3"/>
<feature type="chain" id="PRO_5009809310" evidence="1">
    <location>
        <begin position="22"/>
        <end position="156"/>
    </location>
</feature>
<evidence type="ECO:0000313" key="3">
    <source>
        <dbReference type="Proteomes" id="UP000072530"/>
    </source>
</evidence>
<dbReference type="EMBL" id="FIGG01000010">
    <property type="protein sequence ID" value="CYV02658.1"/>
    <property type="molecule type" value="Genomic_DNA"/>
</dbReference>
<organism evidence="2 3">
    <name type="scientific">Streptococcus suis</name>
    <dbReference type="NCBI Taxonomy" id="1307"/>
    <lineage>
        <taxon>Bacteria</taxon>
        <taxon>Bacillati</taxon>
        <taxon>Bacillota</taxon>
        <taxon>Bacilli</taxon>
        <taxon>Lactobacillales</taxon>
        <taxon>Streptococcaceae</taxon>
        <taxon>Streptococcus</taxon>
    </lineage>
</organism>
<proteinExistence type="predicted"/>